<dbReference type="CDD" id="cd06225">
    <property type="entry name" value="HAMP"/>
    <property type="match status" value="1"/>
</dbReference>
<name>A0A6P0H499_9ACTN</name>
<dbReference type="Proteomes" id="UP000471152">
    <property type="component" value="Unassembled WGS sequence"/>
</dbReference>
<organism evidence="10 12">
    <name type="scientific">Modestobacter muralis</name>
    <dbReference type="NCBI Taxonomy" id="1608614"/>
    <lineage>
        <taxon>Bacteria</taxon>
        <taxon>Bacillati</taxon>
        <taxon>Actinomycetota</taxon>
        <taxon>Actinomycetes</taxon>
        <taxon>Geodermatophilales</taxon>
        <taxon>Geodermatophilaceae</taxon>
        <taxon>Modestobacter</taxon>
    </lineage>
</organism>
<keyword evidence="1 6" id="KW-0812">Transmembrane</keyword>
<feature type="transmembrane region" description="Helical" evidence="6">
    <location>
        <begin position="196"/>
        <end position="219"/>
    </location>
</feature>
<evidence type="ECO:0000313" key="9">
    <source>
        <dbReference type="EMBL" id="NEK93704.1"/>
    </source>
</evidence>
<evidence type="ECO:0000256" key="5">
    <source>
        <dbReference type="PROSITE-ProRule" id="PRU00284"/>
    </source>
</evidence>
<dbReference type="SUPFAM" id="SSF58104">
    <property type="entry name" value="Methyl-accepting chemotaxis protein (MCP) signaling domain"/>
    <property type="match status" value="1"/>
</dbReference>
<evidence type="ECO:0000259" key="8">
    <source>
        <dbReference type="PROSITE" id="PS50885"/>
    </source>
</evidence>
<comment type="caution">
    <text evidence="10">The sequence shown here is derived from an EMBL/GenBank/DDBJ whole genome shotgun (WGS) entry which is preliminary data.</text>
</comment>
<evidence type="ECO:0000313" key="11">
    <source>
        <dbReference type="Proteomes" id="UP000468828"/>
    </source>
</evidence>
<dbReference type="GO" id="GO:0016020">
    <property type="term" value="C:membrane"/>
    <property type="evidence" value="ECO:0007669"/>
    <property type="project" value="InterPro"/>
</dbReference>
<protein>
    <submittedName>
        <fullName evidence="10">Methyl-accepting chemotaxis protein</fullName>
    </submittedName>
</protein>
<sequence>MSNAASPARWTRWFTDRPLGLKIGAVLALLVVVVAGTNVLSISRMRDMNAVQEEIYTENLRPLNDLAAMQRAVAAYRSRVLQYPVYTPADRPAITEQAAEKLADLKAAVDSYTPYIIDQAAAATFETEFQKLVEINETQMIPAADAGDLEGFGRLYKDVAAPVVSDFSQALEDEGIAQSTQAQARNAEAAAAADQAVVLVVTTALIGVLLAAGLGVFMIRRLLSTVRSVQATVEAMATGDLTVVPEVRDADEIGQMAASLAAAQVALRSVMASVVASSDAVAAASEELSATSAQISSSAQETSAQSGVVSAAAEEVSRNVATVAAGAEQMGASIREISQNANEAARVAAQAVAEAETTNATVVKLGDSSREIGNVVKVITSIAEQTNLLALNATIEAARAGEAGKGFAVVANEVKELAQATARATEDITRRVETIQGDTSGAVTAIGRISEIIGSINDFQLTIASAVEEQTATTNEMSRSVQEAAGGSTEIAMNITGVSTAASSTTQALGQTQQAVDELSRMASDLRTTVARFTY</sequence>
<gene>
    <name evidence="10" type="ORF">G3R41_05870</name>
    <name evidence="9" type="ORF">GCU67_05870</name>
</gene>
<keyword evidence="11" id="KW-1185">Reference proteome</keyword>
<dbReference type="GO" id="GO:0004888">
    <property type="term" value="F:transmembrane signaling receptor activity"/>
    <property type="evidence" value="ECO:0007669"/>
    <property type="project" value="InterPro"/>
</dbReference>
<dbReference type="SMART" id="SM00283">
    <property type="entry name" value="MA"/>
    <property type="match status" value="1"/>
</dbReference>
<evidence type="ECO:0000256" key="2">
    <source>
        <dbReference type="ARBA" id="ARBA00022989"/>
    </source>
</evidence>
<keyword evidence="6" id="KW-0472">Membrane</keyword>
<dbReference type="PANTHER" id="PTHR32089">
    <property type="entry name" value="METHYL-ACCEPTING CHEMOTAXIS PROTEIN MCPB"/>
    <property type="match status" value="1"/>
</dbReference>
<evidence type="ECO:0000313" key="10">
    <source>
        <dbReference type="EMBL" id="NEN50471.1"/>
    </source>
</evidence>
<dbReference type="Pfam" id="PF00672">
    <property type="entry name" value="HAMP"/>
    <property type="match status" value="1"/>
</dbReference>
<dbReference type="Pfam" id="PF00015">
    <property type="entry name" value="MCPsignal"/>
    <property type="match status" value="1"/>
</dbReference>
<dbReference type="GO" id="GO:0006935">
    <property type="term" value="P:chemotaxis"/>
    <property type="evidence" value="ECO:0007669"/>
    <property type="project" value="InterPro"/>
</dbReference>
<dbReference type="Pfam" id="PF12729">
    <property type="entry name" value="4HB_MCP_1"/>
    <property type="match status" value="1"/>
</dbReference>
<evidence type="ECO:0000256" key="3">
    <source>
        <dbReference type="ARBA" id="ARBA00023224"/>
    </source>
</evidence>
<dbReference type="Proteomes" id="UP000468828">
    <property type="component" value="Unassembled WGS sequence"/>
</dbReference>
<keyword evidence="2 6" id="KW-1133">Transmembrane helix</keyword>
<dbReference type="RefSeq" id="WP_163610120.1">
    <property type="nucleotide sequence ID" value="NZ_JAAGWB010000013.1"/>
</dbReference>
<accession>A0A6P0H499</accession>
<dbReference type="PRINTS" id="PR00260">
    <property type="entry name" value="CHEMTRNSDUCR"/>
</dbReference>
<dbReference type="PROSITE" id="PS50111">
    <property type="entry name" value="CHEMOTAXIS_TRANSDUC_2"/>
    <property type="match status" value="1"/>
</dbReference>
<keyword evidence="3 5" id="KW-0807">Transducer</keyword>
<evidence type="ECO:0000256" key="1">
    <source>
        <dbReference type="ARBA" id="ARBA00022692"/>
    </source>
</evidence>
<dbReference type="PROSITE" id="PS50885">
    <property type="entry name" value="HAMP"/>
    <property type="match status" value="1"/>
</dbReference>
<dbReference type="EMBL" id="JAAGWH010000013">
    <property type="protein sequence ID" value="NEK93704.1"/>
    <property type="molecule type" value="Genomic_DNA"/>
</dbReference>
<comment type="similarity">
    <text evidence="4">Belongs to the methyl-accepting chemotaxis (MCP) protein family.</text>
</comment>
<dbReference type="InterPro" id="IPR024478">
    <property type="entry name" value="HlyB_4HB_MCP"/>
</dbReference>
<feature type="domain" description="HAMP" evidence="8">
    <location>
        <begin position="220"/>
        <end position="272"/>
    </location>
</feature>
<evidence type="ECO:0000259" key="7">
    <source>
        <dbReference type="PROSITE" id="PS50111"/>
    </source>
</evidence>
<proteinExistence type="inferred from homology"/>
<dbReference type="SMART" id="SM00304">
    <property type="entry name" value="HAMP"/>
    <property type="match status" value="1"/>
</dbReference>
<dbReference type="Gene3D" id="1.10.287.950">
    <property type="entry name" value="Methyl-accepting chemotaxis protein"/>
    <property type="match status" value="1"/>
</dbReference>
<dbReference type="GO" id="GO:0007165">
    <property type="term" value="P:signal transduction"/>
    <property type="evidence" value="ECO:0007669"/>
    <property type="project" value="UniProtKB-KW"/>
</dbReference>
<feature type="domain" description="Methyl-accepting transducer" evidence="7">
    <location>
        <begin position="277"/>
        <end position="520"/>
    </location>
</feature>
<dbReference type="PANTHER" id="PTHR32089:SF112">
    <property type="entry name" value="LYSOZYME-LIKE PROTEIN-RELATED"/>
    <property type="match status" value="1"/>
</dbReference>
<evidence type="ECO:0000313" key="12">
    <source>
        <dbReference type="Proteomes" id="UP000471152"/>
    </source>
</evidence>
<dbReference type="AlphaFoldDB" id="A0A6P0H499"/>
<dbReference type="InterPro" id="IPR004089">
    <property type="entry name" value="MCPsignal_dom"/>
</dbReference>
<evidence type="ECO:0000256" key="4">
    <source>
        <dbReference type="ARBA" id="ARBA00029447"/>
    </source>
</evidence>
<evidence type="ECO:0000256" key="6">
    <source>
        <dbReference type="SAM" id="Phobius"/>
    </source>
</evidence>
<dbReference type="EMBL" id="JAAGWB010000013">
    <property type="protein sequence ID" value="NEN50471.1"/>
    <property type="molecule type" value="Genomic_DNA"/>
</dbReference>
<dbReference type="InterPro" id="IPR004090">
    <property type="entry name" value="Chemotax_Me-accpt_rcpt"/>
</dbReference>
<feature type="transmembrane region" description="Helical" evidence="6">
    <location>
        <begin position="20"/>
        <end position="40"/>
    </location>
</feature>
<reference evidence="9 11" key="1">
    <citation type="submission" date="2020-01" db="EMBL/GenBank/DDBJ databases">
        <title>the WGS Modestobacter muralis CPCC 204518.</title>
        <authorList>
            <person name="Jiang Z."/>
        </authorList>
    </citation>
    <scope>NUCLEOTIDE SEQUENCE [LARGE SCALE GENOMIC DNA]</scope>
    <source>
        <strain evidence="9 11">DSM 100205</strain>
    </source>
</reference>
<reference evidence="10 12" key="2">
    <citation type="submission" date="2020-02" db="EMBL/GenBank/DDBJ databases">
        <title>The WGS of Modestobacter muralis DSM 100205.</title>
        <authorList>
            <person name="Jiang Z."/>
        </authorList>
    </citation>
    <scope>NUCLEOTIDE SEQUENCE [LARGE SCALE GENOMIC DNA]</scope>
    <source>
        <strain evidence="10 12">DSM 100205</strain>
    </source>
</reference>
<dbReference type="InterPro" id="IPR003660">
    <property type="entry name" value="HAMP_dom"/>
</dbReference>